<dbReference type="InterPro" id="IPR001245">
    <property type="entry name" value="Ser-Thr/Tyr_kinase_cat_dom"/>
</dbReference>
<evidence type="ECO:0000259" key="2">
    <source>
        <dbReference type="PROSITE" id="PS50011"/>
    </source>
</evidence>
<comment type="caution">
    <text evidence="3">The sequence shown here is derived from an EMBL/GenBank/DDBJ whole genome shotgun (WGS) entry which is preliminary data.</text>
</comment>
<dbReference type="InterPro" id="IPR000719">
    <property type="entry name" value="Prot_kinase_dom"/>
</dbReference>
<feature type="region of interest" description="Disordered" evidence="1">
    <location>
        <begin position="1"/>
        <end position="69"/>
    </location>
</feature>
<gene>
    <name evidence="3" type="ORF">TSOC_002657</name>
</gene>
<dbReference type="PANTHER" id="PTHR44329:SF214">
    <property type="entry name" value="PROTEIN KINASE DOMAIN-CONTAINING PROTEIN"/>
    <property type="match status" value="1"/>
</dbReference>
<feature type="region of interest" description="Disordered" evidence="1">
    <location>
        <begin position="226"/>
        <end position="255"/>
    </location>
</feature>
<name>A0A2J8ADL2_9CHLO</name>
<dbReference type="GO" id="GO:0005524">
    <property type="term" value="F:ATP binding"/>
    <property type="evidence" value="ECO:0007669"/>
    <property type="project" value="InterPro"/>
</dbReference>
<dbReference type="Gene3D" id="1.10.510.10">
    <property type="entry name" value="Transferase(Phosphotransferase) domain 1"/>
    <property type="match status" value="1"/>
</dbReference>
<accession>A0A2J8ADL2</accession>
<feature type="domain" description="Protein kinase" evidence="2">
    <location>
        <begin position="1"/>
        <end position="255"/>
    </location>
</feature>
<dbReference type="PROSITE" id="PS00108">
    <property type="entry name" value="PROTEIN_KINASE_ST"/>
    <property type="match status" value="1"/>
</dbReference>
<dbReference type="AlphaFoldDB" id="A0A2J8ADL2"/>
<proteinExistence type="predicted"/>
<dbReference type="InterPro" id="IPR008271">
    <property type="entry name" value="Ser/Thr_kinase_AS"/>
</dbReference>
<dbReference type="OrthoDB" id="4062651at2759"/>
<dbReference type="InterPro" id="IPR011009">
    <property type="entry name" value="Kinase-like_dom_sf"/>
</dbReference>
<evidence type="ECO:0000313" key="4">
    <source>
        <dbReference type="Proteomes" id="UP000236333"/>
    </source>
</evidence>
<protein>
    <recommendedName>
        <fullName evidence="2">Protein kinase domain-containing protein</fullName>
    </recommendedName>
</protein>
<sequence length="255" mass="24764">MARMWSGSGTPPPPLAVAAGSRRWQSPLAVAAAAGGGGGGGGGDGASGGGGAPRGLASPQYGGGAGGGGRGGGLRERWQVFIVQELCTRGNLRDAIVGGAFHSSSAAAGTQVIKMRQLLDTALEIASAMAYLHSLRLVHGDLKTANVMLQALQELLAIREGLFGSSGGQAGGAGGGAAGGPGGGTITVPLSQARSEATRVLQCHLQIVTGSASGLAAGFGAGGGEGASSTLRHAGPTAHDSSLVESWDVHGRRGG</sequence>
<dbReference type="EMBL" id="PGGS01000051">
    <property type="protein sequence ID" value="PNH10605.1"/>
    <property type="molecule type" value="Genomic_DNA"/>
</dbReference>
<keyword evidence="4" id="KW-1185">Reference proteome</keyword>
<dbReference type="SUPFAM" id="SSF56112">
    <property type="entry name" value="Protein kinase-like (PK-like)"/>
    <property type="match status" value="1"/>
</dbReference>
<evidence type="ECO:0000256" key="1">
    <source>
        <dbReference type="SAM" id="MobiDB-lite"/>
    </source>
</evidence>
<dbReference type="GO" id="GO:0004674">
    <property type="term" value="F:protein serine/threonine kinase activity"/>
    <property type="evidence" value="ECO:0007669"/>
    <property type="project" value="TreeGrafter"/>
</dbReference>
<dbReference type="InterPro" id="IPR051681">
    <property type="entry name" value="Ser/Thr_Kinases-Pseudokinases"/>
</dbReference>
<dbReference type="PROSITE" id="PS50011">
    <property type="entry name" value="PROTEIN_KINASE_DOM"/>
    <property type="match status" value="1"/>
</dbReference>
<reference evidence="3 4" key="1">
    <citation type="journal article" date="2017" name="Mol. Biol. Evol.">
        <title>The 4-celled Tetrabaena socialis nuclear genome reveals the essential components for genetic control of cell number at the origin of multicellularity in the volvocine lineage.</title>
        <authorList>
            <person name="Featherston J."/>
            <person name="Arakaki Y."/>
            <person name="Hanschen E.R."/>
            <person name="Ferris P.J."/>
            <person name="Michod R.E."/>
            <person name="Olson B.J.S.C."/>
            <person name="Nozaki H."/>
            <person name="Durand P.M."/>
        </authorList>
    </citation>
    <scope>NUCLEOTIDE SEQUENCE [LARGE SCALE GENOMIC DNA]</scope>
    <source>
        <strain evidence="3 4">NIES-571</strain>
    </source>
</reference>
<dbReference type="Proteomes" id="UP000236333">
    <property type="component" value="Unassembled WGS sequence"/>
</dbReference>
<dbReference type="Pfam" id="PF07714">
    <property type="entry name" value="PK_Tyr_Ser-Thr"/>
    <property type="match status" value="1"/>
</dbReference>
<evidence type="ECO:0000313" key="3">
    <source>
        <dbReference type="EMBL" id="PNH10605.1"/>
    </source>
</evidence>
<dbReference type="PANTHER" id="PTHR44329">
    <property type="entry name" value="SERINE/THREONINE-PROTEIN KINASE TNNI3K-RELATED"/>
    <property type="match status" value="1"/>
</dbReference>
<organism evidence="3 4">
    <name type="scientific">Tetrabaena socialis</name>
    <dbReference type="NCBI Taxonomy" id="47790"/>
    <lineage>
        <taxon>Eukaryota</taxon>
        <taxon>Viridiplantae</taxon>
        <taxon>Chlorophyta</taxon>
        <taxon>core chlorophytes</taxon>
        <taxon>Chlorophyceae</taxon>
        <taxon>CS clade</taxon>
        <taxon>Chlamydomonadales</taxon>
        <taxon>Tetrabaenaceae</taxon>
        <taxon>Tetrabaena</taxon>
    </lineage>
</organism>
<feature type="compositionally biased region" description="Gly residues" evidence="1">
    <location>
        <begin position="34"/>
        <end position="53"/>
    </location>
</feature>